<geneLocation type="plasmid" evidence="4">
    <name>pKB1A97-67</name>
</geneLocation>
<organism evidence="4">
    <name type="scientific">Aliivibrio fischeri</name>
    <name type="common">Vibrio fischeri</name>
    <dbReference type="NCBI Taxonomy" id="668"/>
    <lineage>
        <taxon>Bacteria</taxon>
        <taxon>Pseudomonadati</taxon>
        <taxon>Pseudomonadota</taxon>
        <taxon>Gammaproteobacteria</taxon>
        <taxon>Vibrionales</taxon>
        <taxon>Vibrionaceae</taxon>
        <taxon>Aliivibrio</taxon>
    </lineage>
</organism>
<dbReference type="InterPro" id="IPR001254">
    <property type="entry name" value="Trypsin_dom"/>
</dbReference>
<keyword evidence="4" id="KW-0614">Plasmid</keyword>
<dbReference type="NCBIfam" id="TIGR03501">
    <property type="entry name" value="GlyGly_CTERM"/>
    <property type="match status" value="1"/>
</dbReference>
<dbReference type="PROSITE" id="PS50240">
    <property type="entry name" value="TRYPSIN_DOM"/>
    <property type="match status" value="1"/>
</dbReference>
<dbReference type="SUPFAM" id="SSF50494">
    <property type="entry name" value="Trypsin-like serine proteases"/>
    <property type="match status" value="1"/>
</dbReference>
<dbReference type="InterPro" id="IPR009003">
    <property type="entry name" value="Peptidase_S1_PA"/>
</dbReference>
<evidence type="ECO:0000313" key="4">
    <source>
        <dbReference type="EMBL" id="AEY78194.1"/>
    </source>
</evidence>
<dbReference type="Gene3D" id="2.40.10.10">
    <property type="entry name" value="Trypsin-like serine proteases"/>
    <property type="match status" value="1"/>
</dbReference>
<dbReference type="Pfam" id="PF00089">
    <property type="entry name" value="Trypsin"/>
    <property type="match status" value="1"/>
</dbReference>
<name>H2ES27_ALIFS</name>
<dbReference type="InterPro" id="IPR050430">
    <property type="entry name" value="Peptidase_S1"/>
</dbReference>
<dbReference type="GO" id="GO:0004252">
    <property type="term" value="F:serine-type endopeptidase activity"/>
    <property type="evidence" value="ECO:0007669"/>
    <property type="project" value="InterPro"/>
</dbReference>
<evidence type="ECO:0000256" key="1">
    <source>
        <dbReference type="ARBA" id="ARBA00023157"/>
    </source>
</evidence>
<feature type="domain" description="Peptidase S1" evidence="3">
    <location>
        <begin position="28"/>
        <end position="248"/>
    </location>
</feature>
<dbReference type="RefSeq" id="WP_014343608.1">
    <property type="nucleotide sequence ID" value="NC_016851.1"/>
</dbReference>
<dbReference type="InterPro" id="IPR018114">
    <property type="entry name" value="TRYPSIN_HIS"/>
</dbReference>
<sequence length="371" mass="40256">MNLMRFFMMKITNFALLMAGLSFNALAIEGGTSVNWNEYDDMVKLYSSDNARTCSGTVIAGKFILTAAHCLIPGNPMTQVKPAKGHRLDIVAQNTHPDFNLINRNWHDVAVSELNQSINTKNVHFFADLTKDTVKENDALRIFGFGATGEQLNYAKLTMIDTGQNPQDRLDGKVITNGAGDITGGHTIGGDSGGVWLNKHNAIVATHKGSKTIGSEESYRRETYSTNLHYSKDFILEKINGWHYPTVVNTSNGVATIKIQSLHQADVDLLNTLYFVGDVDVDKDRGTCVTERTISPFEVCTLEVSSNGGEGTIILANGQEIQINKVINTGTGGDNNTNSGSSSGGSMTIFSILALFGLGFVRNRKKNPALA</sequence>
<dbReference type="InterPro" id="IPR020008">
    <property type="entry name" value="GlyGly_CTERM"/>
</dbReference>
<dbReference type="SMART" id="SM00020">
    <property type="entry name" value="Tryp_SPc"/>
    <property type="match status" value="1"/>
</dbReference>
<dbReference type="InterPro" id="IPR043504">
    <property type="entry name" value="Peptidase_S1_PA_chymotrypsin"/>
</dbReference>
<reference evidence="4" key="1">
    <citation type="submission" date="2011-11" db="EMBL/GenBank/DDBJ databases">
        <authorList>
            <person name="Summers A.O."/>
            <person name="Wireman J."/>
            <person name="Williams L.E."/>
        </authorList>
    </citation>
    <scope>NUCLEOTIDE SEQUENCE</scope>
    <source>
        <strain evidence="4">KB1A-97</strain>
        <plasmid evidence="4">pKB1A97-67</plasmid>
    </source>
</reference>
<protein>
    <recommendedName>
        <fullName evidence="3">Peptidase S1 domain-containing protein</fullName>
    </recommendedName>
</protein>
<dbReference type="EMBL" id="JQ031552">
    <property type="protein sequence ID" value="AEY78194.1"/>
    <property type="molecule type" value="Genomic_DNA"/>
</dbReference>
<keyword evidence="2" id="KW-0732">Signal</keyword>
<proteinExistence type="predicted"/>
<evidence type="ECO:0000256" key="2">
    <source>
        <dbReference type="SAM" id="SignalP"/>
    </source>
</evidence>
<keyword evidence="1" id="KW-1015">Disulfide bond</keyword>
<dbReference type="AlphaFoldDB" id="H2ES27"/>
<feature type="chain" id="PRO_5003560797" description="Peptidase S1 domain-containing protein" evidence="2">
    <location>
        <begin position="28"/>
        <end position="371"/>
    </location>
</feature>
<evidence type="ECO:0000259" key="3">
    <source>
        <dbReference type="PROSITE" id="PS50240"/>
    </source>
</evidence>
<dbReference type="PANTHER" id="PTHR24276:SF97">
    <property type="entry name" value="GH13245P2-RELATED"/>
    <property type="match status" value="1"/>
</dbReference>
<dbReference type="GO" id="GO:0006508">
    <property type="term" value="P:proteolysis"/>
    <property type="evidence" value="ECO:0007669"/>
    <property type="project" value="InterPro"/>
</dbReference>
<dbReference type="PANTHER" id="PTHR24276">
    <property type="entry name" value="POLYSERASE-RELATED"/>
    <property type="match status" value="1"/>
</dbReference>
<feature type="signal peptide" evidence="2">
    <location>
        <begin position="1"/>
        <end position="27"/>
    </location>
</feature>
<accession>H2ES27</accession>
<dbReference type="PROSITE" id="PS00134">
    <property type="entry name" value="TRYPSIN_HIS"/>
    <property type="match status" value="1"/>
</dbReference>